<dbReference type="Proteomes" id="UP001221142">
    <property type="component" value="Unassembled WGS sequence"/>
</dbReference>
<keyword evidence="1" id="KW-0175">Coiled coil</keyword>
<dbReference type="EMBL" id="JARKIF010000042">
    <property type="protein sequence ID" value="KAJ7609162.1"/>
    <property type="molecule type" value="Genomic_DNA"/>
</dbReference>
<comment type="caution">
    <text evidence="2">The sequence shown here is derived from an EMBL/GenBank/DDBJ whole genome shotgun (WGS) entry which is preliminary data.</text>
</comment>
<evidence type="ECO:0008006" key="4">
    <source>
        <dbReference type="Google" id="ProtNLM"/>
    </source>
</evidence>
<proteinExistence type="predicted"/>
<protein>
    <recommendedName>
        <fullName evidence="4">F-box domain-containing protein</fullName>
    </recommendedName>
</protein>
<keyword evidence="3" id="KW-1185">Reference proteome</keyword>
<dbReference type="AlphaFoldDB" id="A0AAD7FAP3"/>
<accession>A0AAD7FAP3</accession>
<sequence>MDASICSQCGTWSSTSAINTTIQSLQNAAAPGTRLHALIHSNDPPEPAEIPLIQSFAPEIDASLASLDAEIWRLQERLRSLKKDRSELLDHQRVHKSILSPLRRMPPEILAEIFVFSLPTVTELFQRQKFQIEDSPWVWTHICSRWRTVAISTPTLWSL</sequence>
<evidence type="ECO:0000256" key="1">
    <source>
        <dbReference type="SAM" id="Coils"/>
    </source>
</evidence>
<evidence type="ECO:0000313" key="3">
    <source>
        <dbReference type="Proteomes" id="UP001221142"/>
    </source>
</evidence>
<gene>
    <name evidence="2" type="ORF">FB45DRAFT_805827</name>
</gene>
<feature type="non-terminal residue" evidence="2">
    <location>
        <position position="159"/>
    </location>
</feature>
<evidence type="ECO:0000313" key="2">
    <source>
        <dbReference type="EMBL" id="KAJ7609162.1"/>
    </source>
</evidence>
<reference evidence="2" key="1">
    <citation type="submission" date="2023-03" db="EMBL/GenBank/DDBJ databases">
        <title>Massive genome expansion in bonnet fungi (Mycena s.s.) driven by repeated elements and novel gene families across ecological guilds.</title>
        <authorList>
            <consortium name="Lawrence Berkeley National Laboratory"/>
            <person name="Harder C.B."/>
            <person name="Miyauchi S."/>
            <person name="Viragh M."/>
            <person name="Kuo A."/>
            <person name="Thoen E."/>
            <person name="Andreopoulos B."/>
            <person name="Lu D."/>
            <person name="Skrede I."/>
            <person name="Drula E."/>
            <person name="Henrissat B."/>
            <person name="Morin E."/>
            <person name="Kohler A."/>
            <person name="Barry K."/>
            <person name="LaButti K."/>
            <person name="Morin E."/>
            <person name="Salamov A."/>
            <person name="Lipzen A."/>
            <person name="Mereny Z."/>
            <person name="Hegedus B."/>
            <person name="Baldrian P."/>
            <person name="Stursova M."/>
            <person name="Weitz H."/>
            <person name="Taylor A."/>
            <person name="Grigoriev I.V."/>
            <person name="Nagy L.G."/>
            <person name="Martin F."/>
            <person name="Kauserud H."/>
        </authorList>
    </citation>
    <scope>NUCLEOTIDE SEQUENCE</scope>
    <source>
        <strain evidence="2">9284</strain>
    </source>
</reference>
<feature type="coiled-coil region" evidence="1">
    <location>
        <begin position="64"/>
        <end position="91"/>
    </location>
</feature>
<organism evidence="2 3">
    <name type="scientific">Roridomyces roridus</name>
    <dbReference type="NCBI Taxonomy" id="1738132"/>
    <lineage>
        <taxon>Eukaryota</taxon>
        <taxon>Fungi</taxon>
        <taxon>Dikarya</taxon>
        <taxon>Basidiomycota</taxon>
        <taxon>Agaricomycotina</taxon>
        <taxon>Agaricomycetes</taxon>
        <taxon>Agaricomycetidae</taxon>
        <taxon>Agaricales</taxon>
        <taxon>Marasmiineae</taxon>
        <taxon>Mycenaceae</taxon>
        <taxon>Roridomyces</taxon>
    </lineage>
</organism>
<name>A0AAD7FAP3_9AGAR</name>